<dbReference type="SMART" id="SM00538">
    <property type="entry name" value="POP4"/>
    <property type="match status" value="1"/>
</dbReference>
<evidence type="ECO:0000313" key="5">
    <source>
        <dbReference type="EMBL" id="RMX82904.1"/>
    </source>
</evidence>
<evidence type="ECO:0000256" key="2">
    <source>
        <dbReference type="ARBA" id="ARBA00006181"/>
    </source>
</evidence>
<feature type="compositionally biased region" description="Basic and acidic residues" evidence="4">
    <location>
        <begin position="255"/>
        <end position="272"/>
    </location>
</feature>
<dbReference type="GO" id="GO:0005634">
    <property type="term" value="C:nucleus"/>
    <property type="evidence" value="ECO:0007669"/>
    <property type="project" value="UniProtKB-SubCell"/>
</dbReference>
<dbReference type="VEuPathDB" id="FungiDB:BTJ68_13539"/>
<evidence type="ECO:0000256" key="3">
    <source>
        <dbReference type="PIRNR" id="PIRNR027081"/>
    </source>
</evidence>
<comment type="subcellular location">
    <subcellularLocation>
        <location evidence="1">Nucleus</location>
    </subcellularLocation>
</comment>
<feature type="compositionally biased region" description="Basic and acidic residues" evidence="4">
    <location>
        <begin position="221"/>
        <end position="237"/>
    </location>
</feature>
<feature type="region of interest" description="Disordered" evidence="4">
    <location>
        <begin position="218"/>
        <end position="237"/>
    </location>
</feature>
<dbReference type="InterPro" id="IPR002730">
    <property type="entry name" value="Rpp29/RNP1"/>
</dbReference>
<dbReference type="AlphaFoldDB" id="A0A3M6WW81"/>
<reference evidence="5 6" key="1">
    <citation type="journal article" date="2018" name="BMC Genomics">
        <title>Genomic evidence for intraspecific hybridization in a clonal and extremely halotolerant yeast.</title>
        <authorList>
            <person name="Gostincar C."/>
            <person name="Stajich J.E."/>
            <person name="Zupancic J."/>
            <person name="Zalar P."/>
            <person name="Gunde-Cimerman N."/>
        </authorList>
    </citation>
    <scope>NUCLEOTIDE SEQUENCE [LARGE SCALE GENOMIC DNA]</scope>
    <source>
        <strain evidence="5 6">EXF-6656</strain>
    </source>
</reference>
<sequence>MEPNLHPIPPPTWNETFTTMATEPKEHIAEALLKRAHSPDQANTIFRERVKQRPLLLRPTSPDPDLDARSKRQSLRHQKAKSQRSSSSSSTKPKPLSAKQKRRLDLYAIPASQRKYAIYAPLHRMWCAYIREILGLGREGKRTFVDANSAGPVLVSADYHGALLEVTRSRCLSRVGTKGIVVKDTKFTFELVTMRDEVKVLPKEHTVFRFEVPFEDDGEEEKQKMGEGDEVVKKEEGEKRKPLVFEIQGGQFENRAPDRANKKFRAHFDPDL</sequence>
<dbReference type="GO" id="GO:0033204">
    <property type="term" value="F:ribonuclease P RNA binding"/>
    <property type="evidence" value="ECO:0007669"/>
    <property type="project" value="InterPro"/>
</dbReference>
<dbReference type="GO" id="GO:0006364">
    <property type="term" value="P:rRNA processing"/>
    <property type="evidence" value="ECO:0007669"/>
    <property type="project" value="TreeGrafter"/>
</dbReference>
<gene>
    <name evidence="5" type="ORF">D0869_05704</name>
</gene>
<dbReference type="GO" id="GO:0001682">
    <property type="term" value="P:tRNA 5'-leader removal"/>
    <property type="evidence" value="ECO:0007669"/>
    <property type="project" value="InterPro"/>
</dbReference>
<proteinExistence type="inferred from homology"/>
<comment type="caution">
    <text evidence="5">The sequence shown here is derived from an EMBL/GenBank/DDBJ whole genome shotgun (WGS) entry which is preliminary data.</text>
</comment>
<dbReference type="PIRSF" id="PIRSF027081">
    <property type="entry name" value="RNase_P/MRP_p29_subunit"/>
    <property type="match status" value="1"/>
</dbReference>
<keyword evidence="3" id="KW-0539">Nucleus</keyword>
<dbReference type="InterPro" id="IPR023534">
    <property type="entry name" value="Rof/RNase_P-like"/>
</dbReference>
<feature type="compositionally biased region" description="Low complexity" evidence="4">
    <location>
        <begin position="83"/>
        <end position="98"/>
    </location>
</feature>
<dbReference type="PANTHER" id="PTHR13348">
    <property type="entry name" value="RIBONUCLEASE P SUBUNIT P29"/>
    <property type="match status" value="1"/>
</dbReference>
<dbReference type="InterPro" id="IPR016848">
    <property type="entry name" value="RNase_P/MRP_Rpp29-subunit"/>
</dbReference>
<dbReference type="EMBL" id="QWIJ01000390">
    <property type="protein sequence ID" value="RMX82904.1"/>
    <property type="molecule type" value="Genomic_DNA"/>
</dbReference>
<dbReference type="Gene3D" id="2.30.30.210">
    <property type="entry name" value="Ribonuclease P/MRP, subunit p29"/>
    <property type="match status" value="1"/>
</dbReference>
<feature type="compositionally biased region" description="Basic residues" evidence="4">
    <location>
        <begin position="71"/>
        <end position="82"/>
    </location>
</feature>
<evidence type="ECO:0000256" key="4">
    <source>
        <dbReference type="SAM" id="MobiDB-lite"/>
    </source>
</evidence>
<dbReference type="InterPro" id="IPR036980">
    <property type="entry name" value="RNase_P/MRP_Rpp29_sf"/>
</dbReference>
<dbReference type="PANTHER" id="PTHR13348:SF0">
    <property type="entry name" value="RIBONUCLEASE P PROTEIN SUBUNIT P29"/>
    <property type="match status" value="1"/>
</dbReference>
<dbReference type="Proteomes" id="UP000281245">
    <property type="component" value="Unassembled WGS sequence"/>
</dbReference>
<dbReference type="Pfam" id="PF01868">
    <property type="entry name" value="RNase_P-MRP_p29"/>
    <property type="match status" value="1"/>
</dbReference>
<comment type="similarity">
    <text evidence="2">Belongs to the eukaryotic/archaeal RNase P protein component 1 family.</text>
</comment>
<accession>A0A3M6WW81</accession>
<dbReference type="OrthoDB" id="124041at2759"/>
<name>A0A3M6WW81_HORWE</name>
<dbReference type="SUPFAM" id="SSF101744">
    <property type="entry name" value="Rof/RNase P subunit-like"/>
    <property type="match status" value="1"/>
</dbReference>
<evidence type="ECO:0000256" key="1">
    <source>
        <dbReference type="ARBA" id="ARBA00004123"/>
    </source>
</evidence>
<dbReference type="GO" id="GO:0000172">
    <property type="term" value="C:ribonuclease MRP complex"/>
    <property type="evidence" value="ECO:0007669"/>
    <property type="project" value="InterPro"/>
</dbReference>
<feature type="region of interest" description="Disordered" evidence="4">
    <location>
        <begin position="253"/>
        <end position="272"/>
    </location>
</feature>
<dbReference type="GO" id="GO:0030677">
    <property type="term" value="C:ribonuclease P complex"/>
    <property type="evidence" value="ECO:0007669"/>
    <property type="project" value="InterPro"/>
</dbReference>
<keyword evidence="3" id="KW-0819">tRNA processing</keyword>
<feature type="region of interest" description="Disordered" evidence="4">
    <location>
        <begin position="35"/>
        <end position="102"/>
    </location>
</feature>
<evidence type="ECO:0000313" key="6">
    <source>
        <dbReference type="Proteomes" id="UP000281245"/>
    </source>
</evidence>
<organism evidence="5 6">
    <name type="scientific">Hortaea werneckii</name>
    <name type="common">Black yeast</name>
    <name type="synonym">Cladosporium werneckii</name>
    <dbReference type="NCBI Taxonomy" id="91943"/>
    <lineage>
        <taxon>Eukaryota</taxon>
        <taxon>Fungi</taxon>
        <taxon>Dikarya</taxon>
        <taxon>Ascomycota</taxon>
        <taxon>Pezizomycotina</taxon>
        <taxon>Dothideomycetes</taxon>
        <taxon>Dothideomycetidae</taxon>
        <taxon>Mycosphaerellales</taxon>
        <taxon>Teratosphaeriaceae</taxon>
        <taxon>Hortaea</taxon>
    </lineage>
</organism>
<protein>
    <recommendedName>
        <fullName evidence="3">Ribonuclease P protein subunit</fullName>
    </recommendedName>
</protein>